<dbReference type="CDD" id="cd00371">
    <property type="entry name" value="HMA"/>
    <property type="match status" value="1"/>
</dbReference>
<dbReference type="EMBL" id="JBBPCO010000005">
    <property type="protein sequence ID" value="MEK8089376.1"/>
    <property type="molecule type" value="Genomic_DNA"/>
</dbReference>
<dbReference type="InterPro" id="IPR036163">
    <property type="entry name" value="HMA_dom_sf"/>
</dbReference>
<accession>A0ABU9D762</accession>
<proteinExistence type="predicted"/>
<name>A0ABU9D762_9PROT</name>
<comment type="caution">
    <text evidence="2">The sequence shown here is derived from an EMBL/GenBank/DDBJ whole genome shotgun (WGS) entry which is preliminary data.</text>
</comment>
<dbReference type="Gene3D" id="3.30.70.100">
    <property type="match status" value="1"/>
</dbReference>
<dbReference type="Proteomes" id="UP001446205">
    <property type="component" value="Unassembled WGS sequence"/>
</dbReference>
<evidence type="ECO:0000313" key="3">
    <source>
        <dbReference type="Proteomes" id="UP001446205"/>
    </source>
</evidence>
<sequence>MYTKLQIMGMTDESAAKRAEQALREVQGVEHAEVNLQDGTAEVEMGPHLSAQLLMRALGEAGFGGQPLSS</sequence>
<evidence type="ECO:0000313" key="2">
    <source>
        <dbReference type="EMBL" id="MEK8089376.1"/>
    </source>
</evidence>
<protein>
    <submittedName>
        <fullName evidence="2">Heavy metal-associated domain-containing protein</fullName>
    </submittedName>
</protein>
<evidence type="ECO:0000259" key="1">
    <source>
        <dbReference type="PROSITE" id="PS50846"/>
    </source>
</evidence>
<dbReference type="RefSeq" id="WP_341370435.1">
    <property type="nucleotide sequence ID" value="NZ_JBBPCO010000005.1"/>
</dbReference>
<reference evidence="2 3" key="1">
    <citation type="submission" date="2024-04" db="EMBL/GenBank/DDBJ databases">
        <authorList>
            <person name="Abashina T."/>
            <person name="Shaikin A."/>
        </authorList>
    </citation>
    <scope>NUCLEOTIDE SEQUENCE [LARGE SCALE GENOMIC DNA]</scope>
    <source>
        <strain evidence="2 3">AAFK</strain>
    </source>
</reference>
<feature type="domain" description="HMA" evidence="1">
    <location>
        <begin position="1"/>
        <end position="66"/>
    </location>
</feature>
<keyword evidence="3" id="KW-1185">Reference proteome</keyword>
<dbReference type="PROSITE" id="PS50846">
    <property type="entry name" value="HMA_2"/>
    <property type="match status" value="1"/>
</dbReference>
<dbReference type="InterPro" id="IPR006121">
    <property type="entry name" value="HMA_dom"/>
</dbReference>
<dbReference type="Pfam" id="PF00403">
    <property type="entry name" value="HMA"/>
    <property type="match status" value="1"/>
</dbReference>
<dbReference type="SUPFAM" id="SSF55008">
    <property type="entry name" value="HMA, heavy metal-associated domain"/>
    <property type="match status" value="1"/>
</dbReference>
<gene>
    <name evidence="2" type="ORF">WOB96_06305</name>
</gene>
<organism evidence="2 3">
    <name type="scientific">Thermithiobacillus plumbiphilus</name>
    <dbReference type="NCBI Taxonomy" id="1729899"/>
    <lineage>
        <taxon>Bacteria</taxon>
        <taxon>Pseudomonadati</taxon>
        <taxon>Pseudomonadota</taxon>
        <taxon>Acidithiobacillia</taxon>
        <taxon>Acidithiobacillales</taxon>
        <taxon>Thermithiobacillaceae</taxon>
        <taxon>Thermithiobacillus</taxon>
    </lineage>
</organism>